<dbReference type="AlphaFoldDB" id="A0A812MB93"/>
<sequence>MDFKSYVGKGAHRQEDQAHNFKDFLNFEQYLRYSSKGGSGDYNKYFSPGLVKGFKCPSQLAEFYRDQRNMIIVIGGVQFDALDKATKGSDDDVGSSDTQSSRQVPSGTTDGGPKGGLPAVTNDFRQYMDYSKYMGISHQYTQKDWMSEWQKFQQEGSQDQQVPYSPKDCKTEAELNALVLLPDVMLSHALDCSSKDKQTKIAKTWIPSMYQEPTLSSIDKEYKDNLERIKHPKSQAWRGQMGAMVESLPAKEQAEWNAVLDGEMKAAFKRLGADSETSDVNLLATKVGCGPRNPCEFLARSEGKQAGTGNFQVPAAQKSSNFSRTLLVYALVTAQKAFVVSFSMPVAGMYIYRAIKQVPGTDLDARFLAADGGISFHATFTLDFALLNRTEYGEHIRRCIREQAFGPGSKGAHSFWLNGGLGFLCSVSRLGELSIVRSLQLFLADEEKRGMIP</sequence>
<reference evidence="2" key="1">
    <citation type="submission" date="2021-02" db="EMBL/GenBank/DDBJ databases">
        <authorList>
            <person name="Dougan E. K."/>
            <person name="Rhodes N."/>
            <person name="Thang M."/>
            <person name="Chan C."/>
        </authorList>
    </citation>
    <scope>NUCLEOTIDE SEQUENCE</scope>
</reference>
<evidence type="ECO:0000313" key="2">
    <source>
        <dbReference type="EMBL" id="CAE7263296.1"/>
    </source>
</evidence>
<gene>
    <name evidence="2" type="ORF">SNEC2469_LOCUS6093</name>
</gene>
<evidence type="ECO:0000256" key="1">
    <source>
        <dbReference type="SAM" id="MobiDB-lite"/>
    </source>
</evidence>
<protein>
    <submittedName>
        <fullName evidence="2">Uncharacterized protein</fullName>
    </submittedName>
</protein>
<proteinExistence type="predicted"/>
<organism evidence="2 3">
    <name type="scientific">Symbiodinium necroappetens</name>
    <dbReference type="NCBI Taxonomy" id="1628268"/>
    <lineage>
        <taxon>Eukaryota</taxon>
        <taxon>Sar</taxon>
        <taxon>Alveolata</taxon>
        <taxon>Dinophyceae</taxon>
        <taxon>Suessiales</taxon>
        <taxon>Symbiodiniaceae</taxon>
        <taxon>Symbiodinium</taxon>
    </lineage>
</organism>
<dbReference type="EMBL" id="CAJNJA010010853">
    <property type="protein sequence ID" value="CAE7263296.1"/>
    <property type="molecule type" value="Genomic_DNA"/>
</dbReference>
<evidence type="ECO:0000313" key="3">
    <source>
        <dbReference type="Proteomes" id="UP000601435"/>
    </source>
</evidence>
<dbReference type="OrthoDB" id="420165at2759"/>
<dbReference type="Proteomes" id="UP000601435">
    <property type="component" value="Unassembled WGS sequence"/>
</dbReference>
<keyword evidence="3" id="KW-1185">Reference proteome</keyword>
<name>A0A812MB93_9DINO</name>
<feature type="compositionally biased region" description="Polar residues" evidence="1">
    <location>
        <begin position="95"/>
        <end position="108"/>
    </location>
</feature>
<accession>A0A812MB93</accession>
<comment type="caution">
    <text evidence="2">The sequence shown here is derived from an EMBL/GenBank/DDBJ whole genome shotgun (WGS) entry which is preliminary data.</text>
</comment>
<feature type="non-terminal residue" evidence="2">
    <location>
        <position position="1"/>
    </location>
</feature>
<feature type="region of interest" description="Disordered" evidence="1">
    <location>
        <begin position="86"/>
        <end position="119"/>
    </location>
</feature>